<feature type="compositionally biased region" description="Basic residues" evidence="2">
    <location>
        <begin position="113"/>
        <end position="122"/>
    </location>
</feature>
<evidence type="ECO:0000313" key="3">
    <source>
        <dbReference type="EMBL" id="CAD9665582.1"/>
    </source>
</evidence>
<dbReference type="SUPFAM" id="SSF82185">
    <property type="entry name" value="Histone H3 K4-specific methyltransferase SET7/9 N-terminal domain"/>
    <property type="match status" value="2"/>
</dbReference>
<feature type="region of interest" description="Disordered" evidence="2">
    <location>
        <begin position="103"/>
        <end position="122"/>
    </location>
</feature>
<dbReference type="PANTHER" id="PTHR43215:SF14">
    <property type="entry name" value="RADIAL SPOKE HEAD 1 HOMOLOG"/>
    <property type="match status" value="1"/>
</dbReference>
<evidence type="ECO:0000256" key="2">
    <source>
        <dbReference type="SAM" id="MobiDB-lite"/>
    </source>
</evidence>
<name>A0A7S2RAP8_9STRA</name>
<dbReference type="SMART" id="SM00698">
    <property type="entry name" value="MORN"/>
    <property type="match status" value="6"/>
</dbReference>
<reference evidence="3" key="1">
    <citation type="submission" date="2021-01" db="EMBL/GenBank/DDBJ databases">
        <authorList>
            <person name="Corre E."/>
            <person name="Pelletier E."/>
            <person name="Niang G."/>
            <person name="Scheremetjew M."/>
            <person name="Finn R."/>
            <person name="Kale V."/>
            <person name="Holt S."/>
            <person name="Cochrane G."/>
            <person name="Meng A."/>
            <person name="Brown T."/>
            <person name="Cohen L."/>
        </authorList>
    </citation>
    <scope>NUCLEOTIDE SEQUENCE</scope>
    <source>
        <strain evidence="3">CCMP1452</strain>
    </source>
</reference>
<organism evidence="3">
    <name type="scientific">Eucampia antarctica</name>
    <dbReference type="NCBI Taxonomy" id="49252"/>
    <lineage>
        <taxon>Eukaryota</taxon>
        <taxon>Sar</taxon>
        <taxon>Stramenopiles</taxon>
        <taxon>Ochrophyta</taxon>
        <taxon>Bacillariophyta</taxon>
        <taxon>Mediophyceae</taxon>
        <taxon>Biddulphiophycidae</taxon>
        <taxon>Hemiaulales</taxon>
        <taxon>Hemiaulaceae</taxon>
        <taxon>Eucampia</taxon>
    </lineage>
</organism>
<dbReference type="PANTHER" id="PTHR43215">
    <property type="entry name" value="RADIAL SPOKE HEAD 1 HOMOLOG"/>
    <property type="match status" value="1"/>
</dbReference>
<protein>
    <recommendedName>
        <fullName evidence="4">MORN repeat-containing protein 5</fullName>
    </recommendedName>
</protein>
<evidence type="ECO:0000256" key="1">
    <source>
        <dbReference type="ARBA" id="ARBA00022737"/>
    </source>
</evidence>
<gene>
    <name evidence="3" type="ORF">EANT1437_LOCUS5469</name>
</gene>
<proteinExistence type="predicted"/>
<sequence>MNLTSQANTLKLESTNDSIQMIMKLKNEGQKQEDIMFPDPLPSFYTIQESVESRLCPSCVIRLRKSSNSRRKHFFCRRKKITENIPNIEEIRYDQRKCKKCCTDDTSNPRNSGKNKTRKEKKKNSVILDAEVTLAYPSKFTYHGCYNGQGLPHGPNGIMKWSNGDVYEGNFWNGMQDGLGTFYFSDGSEYVGKWECNMMHGEGTRRFINGSVYSGPYNRGKRKGKNGHFYFSNGDAYVGEFDYDQFEGKGIFYYGNGIVYEGGFANGKRNGEGIFYQLNNETDISCYILDRPVGNGVRWNENRSKAWRLRDGEIVDQINHKEGLEIMREIKIMDRQ</sequence>
<evidence type="ECO:0008006" key="4">
    <source>
        <dbReference type="Google" id="ProtNLM"/>
    </source>
</evidence>
<dbReference type="InterPro" id="IPR003409">
    <property type="entry name" value="MORN"/>
</dbReference>
<dbReference type="EMBL" id="HBHI01010700">
    <property type="protein sequence ID" value="CAD9665582.1"/>
    <property type="molecule type" value="Transcribed_RNA"/>
</dbReference>
<accession>A0A7S2RAP8</accession>
<dbReference type="Pfam" id="PF02493">
    <property type="entry name" value="MORN"/>
    <property type="match status" value="4"/>
</dbReference>
<keyword evidence="1" id="KW-0677">Repeat</keyword>
<dbReference type="Gene3D" id="2.20.110.10">
    <property type="entry name" value="Histone H3 K4-specific methyltransferase SET7/9 N-terminal domain"/>
    <property type="match status" value="3"/>
</dbReference>
<dbReference type="AlphaFoldDB" id="A0A7S2RAP8"/>